<dbReference type="GO" id="GO:0016491">
    <property type="term" value="F:oxidoreductase activity"/>
    <property type="evidence" value="ECO:0007669"/>
    <property type="project" value="InterPro"/>
</dbReference>
<dbReference type="PANTHER" id="PTHR13887">
    <property type="entry name" value="GLUTATHIONE S-TRANSFERASE KAPPA"/>
    <property type="match status" value="1"/>
</dbReference>
<evidence type="ECO:0000313" key="3">
    <source>
        <dbReference type="Proteomes" id="UP000283374"/>
    </source>
</evidence>
<dbReference type="AlphaFoldDB" id="A0A413RPE2"/>
<dbReference type="CDD" id="cd03024">
    <property type="entry name" value="DsbA_FrnE"/>
    <property type="match status" value="1"/>
</dbReference>
<proteinExistence type="predicted"/>
<reference evidence="2 3" key="1">
    <citation type="submission" date="2018-08" db="EMBL/GenBank/DDBJ databases">
        <title>Cellulomonas rhizosphaerae sp. nov., a novel actinomycete isolated from soil.</title>
        <authorList>
            <person name="Tian Y."/>
        </authorList>
    </citation>
    <scope>NUCLEOTIDE SEQUENCE [LARGE SCALE GENOMIC DNA]</scope>
    <source>
        <strain evidence="2 3">NEAU-TCZ24</strain>
    </source>
</reference>
<dbReference type="InterPro" id="IPR001853">
    <property type="entry name" value="DSBA-like_thioredoxin_dom"/>
</dbReference>
<gene>
    <name evidence="2" type="ORF">D1825_04530</name>
</gene>
<organism evidence="2 3">
    <name type="scientific">Cellulomonas rhizosphaerae</name>
    <dbReference type="NCBI Taxonomy" id="2293719"/>
    <lineage>
        <taxon>Bacteria</taxon>
        <taxon>Bacillati</taxon>
        <taxon>Actinomycetota</taxon>
        <taxon>Actinomycetes</taxon>
        <taxon>Micrococcales</taxon>
        <taxon>Cellulomonadaceae</taxon>
        <taxon>Cellulomonas</taxon>
    </lineage>
</organism>
<protein>
    <submittedName>
        <fullName evidence="2">DsbA family oxidoreductase</fullName>
    </submittedName>
</protein>
<dbReference type="RefSeq" id="WP_118766269.1">
    <property type="nucleotide sequence ID" value="NZ_QWKP01000140.1"/>
</dbReference>
<dbReference type="OrthoDB" id="9799122at2"/>
<dbReference type="Pfam" id="PF01323">
    <property type="entry name" value="DSBA"/>
    <property type="match status" value="1"/>
</dbReference>
<dbReference type="EMBL" id="QWKP01000140">
    <property type="protein sequence ID" value="RHA43793.1"/>
    <property type="molecule type" value="Genomic_DNA"/>
</dbReference>
<dbReference type="SUPFAM" id="SSF52833">
    <property type="entry name" value="Thioredoxin-like"/>
    <property type="match status" value="1"/>
</dbReference>
<keyword evidence="3" id="KW-1185">Reference proteome</keyword>
<evidence type="ECO:0000259" key="1">
    <source>
        <dbReference type="Pfam" id="PF01323"/>
    </source>
</evidence>
<evidence type="ECO:0000313" key="2">
    <source>
        <dbReference type="EMBL" id="RHA43793.1"/>
    </source>
</evidence>
<dbReference type="InterPro" id="IPR036249">
    <property type="entry name" value="Thioredoxin-like_sf"/>
</dbReference>
<sequence>MTTHLTTPLAIAPVRTLQVEVWSDVACPWCFIGKRRFAAALADFPHRDHVEVSWRSYQLSPETPVGPGRPEAEALAEMKGIAPAQVQQMFAQVTAVAAGVGLAYDFDRTLTFNTFDAHRLLHLAARVGGAELVETTMEALFSAHFERGADLGLTAALVDLAHTAGFGEHGWDDDEVLAFLSGDDESDAVRADIAEARAIGVTGVPFFVVDRRVAVSGAQPAEVFSQLLETSWREANPLVTLGSPDAQACVDDSCAI</sequence>
<feature type="domain" description="DSBA-like thioredoxin" evidence="1">
    <location>
        <begin position="18"/>
        <end position="228"/>
    </location>
</feature>
<dbReference type="Gene3D" id="3.40.30.10">
    <property type="entry name" value="Glutaredoxin"/>
    <property type="match status" value="1"/>
</dbReference>
<name>A0A413RPE2_9CELL</name>
<dbReference type="PANTHER" id="PTHR13887:SF41">
    <property type="entry name" value="THIOREDOXIN SUPERFAMILY PROTEIN"/>
    <property type="match status" value="1"/>
</dbReference>
<comment type="caution">
    <text evidence="2">The sequence shown here is derived from an EMBL/GenBank/DDBJ whole genome shotgun (WGS) entry which is preliminary data.</text>
</comment>
<dbReference type="Proteomes" id="UP000283374">
    <property type="component" value="Unassembled WGS sequence"/>
</dbReference>
<accession>A0A413RPE2</accession>